<feature type="compositionally biased region" description="Basic and acidic residues" evidence="2">
    <location>
        <begin position="107"/>
        <end position="129"/>
    </location>
</feature>
<dbReference type="AlphaFoldDB" id="A0A2Z2P438"/>
<feature type="domain" description="SWIM-type" evidence="3">
    <location>
        <begin position="51"/>
        <end position="84"/>
    </location>
</feature>
<protein>
    <recommendedName>
        <fullName evidence="3">SWIM-type domain-containing protein</fullName>
    </recommendedName>
</protein>
<accession>A0A2Z2P438</accession>
<evidence type="ECO:0000256" key="2">
    <source>
        <dbReference type="SAM" id="MobiDB-lite"/>
    </source>
</evidence>
<dbReference type="KEGG" id="gai:IMCC3135_30655"/>
<dbReference type="PROSITE" id="PS50966">
    <property type="entry name" value="ZF_SWIM"/>
    <property type="match status" value="1"/>
</dbReference>
<dbReference type="RefSeq" id="WP_088920985.1">
    <property type="nucleotide sequence ID" value="NZ_CP018632.1"/>
</dbReference>
<dbReference type="OrthoDB" id="9816340at2"/>
<evidence type="ECO:0000259" key="3">
    <source>
        <dbReference type="PROSITE" id="PS50966"/>
    </source>
</evidence>
<gene>
    <name evidence="4" type="ORF">IMCC3135_30655</name>
</gene>
<feature type="region of interest" description="Disordered" evidence="2">
    <location>
        <begin position="107"/>
        <end position="135"/>
    </location>
</feature>
<dbReference type="GO" id="GO:0008270">
    <property type="term" value="F:zinc ion binding"/>
    <property type="evidence" value="ECO:0007669"/>
    <property type="project" value="UniProtKB-KW"/>
</dbReference>
<keyword evidence="1" id="KW-0479">Metal-binding</keyword>
<organism evidence="4 5">
    <name type="scientific">Granulosicoccus antarcticus IMCC3135</name>
    <dbReference type="NCBI Taxonomy" id="1192854"/>
    <lineage>
        <taxon>Bacteria</taxon>
        <taxon>Pseudomonadati</taxon>
        <taxon>Pseudomonadota</taxon>
        <taxon>Gammaproteobacteria</taxon>
        <taxon>Chromatiales</taxon>
        <taxon>Granulosicoccaceae</taxon>
        <taxon>Granulosicoccus</taxon>
    </lineage>
</organism>
<keyword evidence="1" id="KW-0863">Zinc-finger</keyword>
<dbReference type="Proteomes" id="UP000250079">
    <property type="component" value="Chromosome"/>
</dbReference>
<dbReference type="Pfam" id="PF04434">
    <property type="entry name" value="SWIM"/>
    <property type="match status" value="1"/>
</dbReference>
<keyword evidence="1" id="KW-0862">Zinc</keyword>
<keyword evidence="5" id="KW-1185">Reference proteome</keyword>
<evidence type="ECO:0000313" key="4">
    <source>
        <dbReference type="EMBL" id="ASJ76180.1"/>
    </source>
</evidence>
<name>A0A2Z2P438_9GAMM</name>
<proteinExistence type="predicted"/>
<reference evidence="4 5" key="1">
    <citation type="submission" date="2016-12" db="EMBL/GenBank/DDBJ databases">
        <authorList>
            <person name="Song W.-J."/>
            <person name="Kurnit D.M."/>
        </authorList>
    </citation>
    <scope>NUCLEOTIDE SEQUENCE [LARGE SCALE GENOMIC DNA]</scope>
    <source>
        <strain evidence="4 5">IMCC3135</strain>
    </source>
</reference>
<evidence type="ECO:0000256" key="1">
    <source>
        <dbReference type="PROSITE-ProRule" id="PRU00325"/>
    </source>
</evidence>
<dbReference type="EMBL" id="CP018632">
    <property type="protein sequence ID" value="ASJ76180.1"/>
    <property type="molecule type" value="Genomic_DNA"/>
</dbReference>
<evidence type="ECO:0000313" key="5">
    <source>
        <dbReference type="Proteomes" id="UP000250079"/>
    </source>
</evidence>
<sequence>MISPDQVTALAPDAASFKAGKALAVASKWTDLGHNETMLWGLAKGSGKNPYKTQVSVADFASKCSCPSRKFPCKHALGLMFIAAEDLSKLTTGDMPDWARDWLESRTERKEKAEKKKSTAKPKNEETAARSRQKRGARIDEGIDLLSSFLLDLMSQGLGQASLSDGAIWDDVARRLVDCQAPGLASHVRRFDEIAHASTNWEQRLLHEMGSLYLLLHGYRQRESLSDDLRAEVEQRIGWQLAKEDILKGHCLQDDWFVAYRTITHADKLTVFSNWLYGRNHQQWALMLSFGTPGSAPVSLWPVGSLVSTELAFYPGAGLERAIAVNESAQVAMDTKLTAPAESIRQLLHRVSVSLAANPWQTRFPCLIQVQPVMDGGRLMLVDDEAQALPWQASREEQLMVTAISGGQAIMLAGEWDGHVIRLHAADDQGTWFALREQF</sequence>
<dbReference type="InterPro" id="IPR007527">
    <property type="entry name" value="Znf_SWIM"/>
</dbReference>